<proteinExistence type="predicted"/>
<sequence length="43" mass="4457">MGADHWNLSIHCIPKRGMTLQAGLAASAQGAIEAIVPRAIVST</sequence>
<evidence type="ECO:0000313" key="1">
    <source>
        <dbReference type="EMBL" id="ALU64422.1"/>
    </source>
</evidence>
<protein>
    <submittedName>
        <fullName evidence="1">Uncharacterized protein</fullName>
    </submittedName>
</protein>
<name>A0A0U3ATU1_RHILV</name>
<reference evidence="1" key="1">
    <citation type="submission" date="2015-10" db="EMBL/GenBank/DDBJ databases">
        <title>Comparative analysis of sym-gene organization in Rhizobium leguminosarum bv. viciae strains, isolated from different host plants and demonstrating clear differences in symbiotic specificity.</title>
        <authorList>
            <person name="Chirak E.R."/>
            <person name="Kimeklis A.K."/>
            <person name="Andronov E.E."/>
        </authorList>
    </citation>
    <scope>NUCLEOTIDE SEQUENCE</scope>
    <source>
        <strain evidence="1">Vaf12</strain>
    </source>
</reference>
<dbReference type="AlphaFoldDB" id="A0A0U3ATU1"/>
<organism evidence="1">
    <name type="scientific">Rhizobium leguminosarum bv. viciae</name>
    <dbReference type="NCBI Taxonomy" id="387"/>
    <lineage>
        <taxon>Bacteria</taxon>
        <taxon>Pseudomonadati</taxon>
        <taxon>Pseudomonadota</taxon>
        <taxon>Alphaproteobacteria</taxon>
        <taxon>Hyphomicrobiales</taxon>
        <taxon>Rhizobiaceae</taxon>
        <taxon>Rhizobium/Agrobacterium group</taxon>
        <taxon>Rhizobium</taxon>
    </lineage>
</organism>
<dbReference type="EMBL" id="KT944070">
    <property type="protein sequence ID" value="ALU64422.1"/>
    <property type="molecule type" value="Genomic_DNA"/>
</dbReference>
<accession>A0A0U3ATU1</accession>